<dbReference type="AlphaFoldDB" id="A0A914HRE6"/>
<dbReference type="Proteomes" id="UP000887572">
    <property type="component" value="Unplaced"/>
</dbReference>
<dbReference type="GO" id="GO:0016491">
    <property type="term" value="F:oxidoreductase activity"/>
    <property type="evidence" value="ECO:0007669"/>
    <property type="project" value="InterPro"/>
</dbReference>
<dbReference type="WBParaSite" id="Gr19_v10_g3018.t1">
    <property type="protein sequence ID" value="Gr19_v10_g3018.t1"/>
    <property type="gene ID" value="Gr19_v10_g3018"/>
</dbReference>
<evidence type="ECO:0000313" key="3">
    <source>
        <dbReference type="WBParaSite" id="Gr19_v10_g3018.t1"/>
    </source>
</evidence>
<evidence type="ECO:0000259" key="1">
    <source>
        <dbReference type="Pfam" id="PF01593"/>
    </source>
</evidence>
<protein>
    <submittedName>
        <fullName evidence="3">Amine oxidase domain-containing protein</fullName>
    </submittedName>
</protein>
<dbReference type="GO" id="GO:0005829">
    <property type="term" value="C:cytosol"/>
    <property type="evidence" value="ECO:0007669"/>
    <property type="project" value="TreeGrafter"/>
</dbReference>
<evidence type="ECO:0000313" key="2">
    <source>
        <dbReference type="Proteomes" id="UP000887572"/>
    </source>
</evidence>
<sequence>MKIVAIGCAPTSIGFAYRLQELKAQGVDEAADMELLVLEQNATPGGLSCTVKDENGYLWDMGGHITFSHNFPYYEKATREAVDEWNTLQRNCLVDMNNLYGEKGIHLVPYPAQFAVPLFPEAVKKRCLEQLKERYENANITKRSPENFEEWVLQHFGPQILDTFFKPYSKKVWTVEPAKMSSIWVGTRVAKLPQEKLEELCAMDDNALKSADFGWGPNAQFNFPKYGGTGAVWKNLCEKLPSEWFQYNSKVLRVDHRQKCVSFIELDERGEATGPAKSVKYDALINSSPIDLFVADNKICATPNLAHNKVFVIGVGLKLPMTEFCEKFTWLYFPDPDVPFYRVTFFSRYGEVTPDNSKFWSVMCECARPSDDTLTEAEVRRWAIDGLISKSIIKREQIVNEFSITLPYGYPIPTVQRDVELARTHEVLESHHIYSRGRFGGFKYEVSNQDHCFIQGKELCDRLVLGEPETLYKTLIPEKRG</sequence>
<dbReference type="SUPFAM" id="SSF51971">
    <property type="entry name" value="Nucleotide-binding domain"/>
    <property type="match status" value="1"/>
</dbReference>
<dbReference type="Pfam" id="PF01593">
    <property type="entry name" value="Amino_oxidase"/>
    <property type="match status" value="1"/>
</dbReference>
<dbReference type="GO" id="GO:0008767">
    <property type="term" value="F:UDP-galactopyranose mutase activity"/>
    <property type="evidence" value="ECO:0007669"/>
    <property type="project" value="TreeGrafter"/>
</dbReference>
<accession>A0A914HRE6</accession>
<dbReference type="PANTHER" id="PTHR21197">
    <property type="entry name" value="UDP-GALACTOPYRANOSE MUTASE"/>
    <property type="match status" value="1"/>
</dbReference>
<name>A0A914HRE6_GLORO</name>
<dbReference type="InterPro" id="IPR036188">
    <property type="entry name" value="FAD/NAD-bd_sf"/>
</dbReference>
<dbReference type="Gene3D" id="3.50.50.60">
    <property type="entry name" value="FAD/NAD(P)-binding domain"/>
    <property type="match status" value="1"/>
</dbReference>
<dbReference type="PANTHER" id="PTHR21197:SF0">
    <property type="entry name" value="UDP-GALACTOPYRANOSE MUTASE"/>
    <property type="match status" value="1"/>
</dbReference>
<dbReference type="InterPro" id="IPR002937">
    <property type="entry name" value="Amino_oxidase"/>
</dbReference>
<dbReference type="GO" id="GO:0050660">
    <property type="term" value="F:flavin adenine dinucleotide binding"/>
    <property type="evidence" value="ECO:0007669"/>
    <property type="project" value="TreeGrafter"/>
</dbReference>
<feature type="domain" description="Amine oxidase" evidence="1">
    <location>
        <begin position="31"/>
        <end position="290"/>
    </location>
</feature>
<reference evidence="3" key="1">
    <citation type="submission" date="2022-11" db="UniProtKB">
        <authorList>
            <consortium name="WormBaseParasite"/>
        </authorList>
    </citation>
    <scope>IDENTIFICATION</scope>
</reference>
<proteinExistence type="predicted"/>
<keyword evidence="2" id="KW-1185">Reference proteome</keyword>
<organism evidence="2 3">
    <name type="scientific">Globodera rostochiensis</name>
    <name type="common">Golden nematode worm</name>
    <name type="synonym">Heterodera rostochiensis</name>
    <dbReference type="NCBI Taxonomy" id="31243"/>
    <lineage>
        <taxon>Eukaryota</taxon>
        <taxon>Metazoa</taxon>
        <taxon>Ecdysozoa</taxon>
        <taxon>Nematoda</taxon>
        <taxon>Chromadorea</taxon>
        <taxon>Rhabditida</taxon>
        <taxon>Tylenchina</taxon>
        <taxon>Tylenchomorpha</taxon>
        <taxon>Tylenchoidea</taxon>
        <taxon>Heteroderidae</taxon>
        <taxon>Heteroderinae</taxon>
        <taxon>Globodera</taxon>
    </lineage>
</organism>